<accession>A0A383WBD8</accession>
<evidence type="ECO:0000256" key="1">
    <source>
        <dbReference type="ARBA" id="ARBA00004173"/>
    </source>
</evidence>
<organism evidence="7 8">
    <name type="scientific">Tetradesmus obliquus</name>
    <name type="common">Green alga</name>
    <name type="synonym">Acutodesmus obliquus</name>
    <dbReference type="NCBI Taxonomy" id="3088"/>
    <lineage>
        <taxon>Eukaryota</taxon>
        <taxon>Viridiplantae</taxon>
        <taxon>Chlorophyta</taxon>
        <taxon>core chlorophytes</taxon>
        <taxon>Chlorophyceae</taxon>
        <taxon>CS clade</taxon>
        <taxon>Sphaeropleales</taxon>
        <taxon>Scenedesmaceae</taxon>
        <taxon>Tetradesmus</taxon>
    </lineage>
</organism>
<feature type="region of interest" description="Disordered" evidence="5">
    <location>
        <begin position="255"/>
        <end position="342"/>
    </location>
</feature>
<name>A0A383WBD8_TETOB</name>
<comment type="subcellular location">
    <subcellularLocation>
        <location evidence="1">Mitochondrion</location>
    </subcellularLocation>
</comment>
<comment type="similarity">
    <text evidence="2">Belongs to the OXR1 family.</text>
</comment>
<proteinExistence type="inferred from homology"/>
<evidence type="ECO:0000256" key="4">
    <source>
        <dbReference type="ARBA" id="ARBA00040604"/>
    </source>
</evidence>
<dbReference type="AlphaFoldDB" id="A0A383WBD8"/>
<evidence type="ECO:0000313" key="7">
    <source>
        <dbReference type="EMBL" id="SZX74512.1"/>
    </source>
</evidence>
<evidence type="ECO:0000259" key="6">
    <source>
        <dbReference type="PROSITE" id="PS51886"/>
    </source>
</evidence>
<dbReference type="PANTHER" id="PTHR23354">
    <property type="entry name" value="NUCLEOLAR PROTEIN 7/ESTROGEN RECEPTOR COACTIVATOR-RELATED"/>
    <property type="match status" value="1"/>
</dbReference>
<dbReference type="PROSITE" id="PS51886">
    <property type="entry name" value="TLDC"/>
    <property type="match status" value="1"/>
</dbReference>
<sequence>MYQPPKHSTVANVVPAGDFQQLQAQLEDTQESLAAAFARIEVFRLREKLLLAELAKSRIAGQPTVGTAAAEAAGDATAVAAAGTAAHGAGTADVCQQQVCSQPGSSPPQQQEQQQQQQVDQQADWPLPCYVTEVEGHLPVMLISSGGRKTPGSVVITADYVDFVEVRARVKRHDFVGFTSAPALPGQAKRMQSSATSSFSAAVKQLLPSCLSPEPGSPQKHGRVVASDSGCYTYSSSPAADGSGSSSVVQLAAVDGHRAASSTPGSPSKNTHSGLAGGYSSPRAAGSPRHQQQHSSYAASPQQPAAAWYPTDAQQQQQQQQQHLQPHSSQQQPQQQAEQHELHAVGPWVSNSSSSDKQGGSGTTATGVWRILWRSGGLQQHLTFEATQETREALHRHTNRWLHGPSNTGDDYNGTSAAAGEPEAAVLAAVAAAAAAGGSAGSESGALEIAIPRHLTPGAVTPRLSEPSIILTAPGGSGTAGLVGGGSSSRPSSPSPAAASGSSSQHQLVDGLAHLAAALPPRYQARGWSLLYSTSRHGISLQTLYRRCAGNTASVLLVRDAGGYVFGAFCTEAWRPSARFFGTGEMFVFQLAPHKVMFPWQVRSAMKNDFFMYAQQEAMAVGGLGAFAIWLDAELLQGSSGSCGTFGSPCLASKEEFKVAAVELWGLQ</sequence>
<feature type="domain" description="TLDc" evidence="6">
    <location>
        <begin position="507"/>
        <end position="668"/>
    </location>
</feature>
<evidence type="ECO:0000256" key="3">
    <source>
        <dbReference type="ARBA" id="ARBA00023128"/>
    </source>
</evidence>
<dbReference type="PANTHER" id="PTHR23354:SF62">
    <property type="entry name" value="MUSTARD, ISOFORM V"/>
    <property type="match status" value="1"/>
</dbReference>
<evidence type="ECO:0000256" key="2">
    <source>
        <dbReference type="ARBA" id="ARBA00009540"/>
    </source>
</evidence>
<protein>
    <recommendedName>
        <fullName evidence="4">Oxidation resistance protein 1</fullName>
    </recommendedName>
</protein>
<evidence type="ECO:0000313" key="8">
    <source>
        <dbReference type="Proteomes" id="UP000256970"/>
    </source>
</evidence>
<dbReference type="Proteomes" id="UP000256970">
    <property type="component" value="Unassembled WGS sequence"/>
</dbReference>
<feature type="compositionally biased region" description="Polar residues" evidence="5">
    <location>
        <begin position="260"/>
        <end position="273"/>
    </location>
</feature>
<evidence type="ECO:0000256" key="5">
    <source>
        <dbReference type="SAM" id="MobiDB-lite"/>
    </source>
</evidence>
<feature type="region of interest" description="Disordered" evidence="5">
    <location>
        <begin position="397"/>
        <end position="417"/>
    </location>
</feature>
<feature type="compositionally biased region" description="Low complexity" evidence="5">
    <location>
        <begin position="293"/>
        <end position="337"/>
    </location>
</feature>
<dbReference type="Pfam" id="PF07534">
    <property type="entry name" value="TLD"/>
    <property type="match status" value="1"/>
</dbReference>
<keyword evidence="3" id="KW-0496">Mitochondrion</keyword>
<feature type="region of interest" description="Disordered" evidence="5">
    <location>
        <begin position="98"/>
        <end position="121"/>
    </location>
</feature>
<feature type="region of interest" description="Disordered" evidence="5">
    <location>
        <begin position="480"/>
        <end position="503"/>
    </location>
</feature>
<dbReference type="SMART" id="SM00584">
    <property type="entry name" value="TLDc"/>
    <property type="match status" value="1"/>
</dbReference>
<feature type="compositionally biased region" description="Polar residues" evidence="5">
    <location>
        <begin position="405"/>
        <end position="415"/>
    </location>
</feature>
<dbReference type="EMBL" id="FNXT01001215">
    <property type="protein sequence ID" value="SZX74512.1"/>
    <property type="molecule type" value="Genomic_DNA"/>
</dbReference>
<reference evidence="7 8" key="1">
    <citation type="submission" date="2016-10" db="EMBL/GenBank/DDBJ databases">
        <authorList>
            <person name="Cai Z."/>
        </authorList>
    </citation>
    <scope>NUCLEOTIDE SEQUENCE [LARGE SCALE GENOMIC DNA]</scope>
</reference>
<dbReference type="GO" id="GO:0005739">
    <property type="term" value="C:mitochondrion"/>
    <property type="evidence" value="ECO:0007669"/>
    <property type="project" value="UniProtKB-SubCell"/>
</dbReference>
<keyword evidence="8" id="KW-1185">Reference proteome</keyword>
<feature type="compositionally biased region" description="Low complexity" evidence="5">
    <location>
        <begin position="488"/>
        <end position="503"/>
    </location>
</feature>
<gene>
    <name evidence="7" type="ORF">BQ4739_LOCUS14780</name>
</gene>
<dbReference type="InterPro" id="IPR006571">
    <property type="entry name" value="TLDc_dom"/>
</dbReference>